<feature type="compositionally biased region" description="Polar residues" evidence="1">
    <location>
        <begin position="1"/>
        <end position="31"/>
    </location>
</feature>
<feature type="transmembrane region" description="Helical" evidence="2">
    <location>
        <begin position="141"/>
        <end position="159"/>
    </location>
</feature>
<feature type="transmembrane region" description="Helical" evidence="2">
    <location>
        <begin position="306"/>
        <end position="339"/>
    </location>
</feature>
<gene>
    <name evidence="3" type="ORF">EKI59_07570</name>
</gene>
<organism evidence="3 4">
    <name type="scientific">Corynebacterium sanguinis</name>
    <dbReference type="NCBI Taxonomy" id="2594913"/>
    <lineage>
        <taxon>Bacteria</taxon>
        <taxon>Bacillati</taxon>
        <taxon>Actinomycetota</taxon>
        <taxon>Actinomycetes</taxon>
        <taxon>Mycobacteriales</taxon>
        <taxon>Corynebacteriaceae</taxon>
        <taxon>Corynebacterium</taxon>
    </lineage>
</organism>
<dbReference type="Proteomes" id="UP000336646">
    <property type="component" value="Unassembled WGS sequence"/>
</dbReference>
<dbReference type="GeneID" id="74901570"/>
<keyword evidence="2" id="KW-0812">Transmembrane</keyword>
<evidence type="ECO:0000256" key="2">
    <source>
        <dbReference type="SAM" id="Phobius"/>
    </source>
</evidence>
<comment type="caution">
    <text evidence="3">The sequence shown here is derived from an EMBL/GenBank/DDBJ whole genome shotgun (WGS) entry which is preliminary data.</text>
</comment>
<dbReference type="OrthoDB" id="4427931at2"/>
<keyword evidence="2" id="KW-1133">Transmembrane helix</keyword>
<sequence>MSTPYNGGPSSQDPFNNNEFGTGSSANNSPDSGAGAQGGSSVYGTPDNVTGSYNYGYNGYGSEQAAGYDPYDVNAASVNQGAAQLNGTTLVDGTYGDGTQPHPINNPAINGYTHIKGTGKMNALEAWGYGFRQTFANWQTWIVIALLLILLPTLASAFIPFVGFLFGLAMLFLAPFLYSFALAQTLSKHWKFDGMKAPTYGSTLGMALLVGLISTLISLIFIVISAMIFGGSIMATLSTVDPAQLEGDPMAALPLIGAFFGIVALTAFLMLFVTPFLVFQVWYAADNACSFGDAFKEGFSAGARNYLQLLLATIIYMLLMIPVALTLGLGALIVVPAYYLALAYAYRQVSGGPVPTEAQI</sequence>
<name>A0A6C1TWH7_9CORY</name>
<feature type="transmembrane region" description="Helical" evidence="2">
    <location>
        <begin position="255"/>
        <end position="285"/>
    </location>
</feature>
<proteinExistence type="predicted"/>
<evidence type="ECO:0000313" key="4">
    <source>
        <dbReference type="Proteomes" id="UP000336646"/>
    </source>
</evidence>
<evidence type="ECO:0008006" key="5">
    <source>
        <dbReference type="Google" id="ProtNLM"/>
    </source>
</evidence>
<keyword evidence="2" id="KW-0472">Membrane</keyword>
<dbReference type="AlphaFoldDB" id="A0A6C1TWH7"/>
<protein>
    <recommendedName>
        <fullName evidence="5">DUF975 family protein</fullName>
    </recommendedName>
</protein>
<evidence type="ECO:0000256" key="1">
    <source>
        <dbReference type="SAM" id="MobiDB-lite"/>
    </source>
</evidence>
<reference evidence="3 4" key="1">
    <citation type="submission" date="2018-12" db="EMBL/GenBank/DDBJ databases">
        <title>Corynebacterium sanguinis sp. nov., a clinically-associated and environmental corynebacterium.</title>
        <authorList>
            <person name="Gonzales-Siles L."/>
            <person name="Jaen-Luchoro D."/>
            <person name="Cardew S."/>
            <person name="Inganas E."/>
            <person name="Ohlen M."/>
            <person name="Jensie-Markopolous S."/>
            <person name="Pinyeiro-Iglesias B."/>
            <person name="Molin K."/>
            <person name="Skovbjerg S."/>
            <person name="Svensson-Stadler L."/>
            <person name="Funke G."/>
            <person name="Moore E.R.B."/>
        </authorList>
    </citation>
    <scope>NUCLEOTIDE SEQUENCE [LARGE SCALE GENOMIC DNA]</scope>
    <source>
        <strain evidence="3 4">58734</strain>
    </source>
</reference>
<feature type="region of interest" description="Disordered" evidence="1">
    <location>
        <begin position="1"/>
        <end position="43"/>
    </location>
</feature>
<feature type="transmembrane region" description="Helical" evidence="2">
    <location>
        <begin position="165"/>
        <end position="183"/>
    </location>
</feature>
<dbReference type="RefSeq" id="WP_144317661.1">
    <property type="nucleotide sequence ID" value="NZ_CP038157.1"/>
</dbReference>
<accession>A0A6C1TWH7</accession>
<feature type="transmembrane region" description="Helical" evidence="2">
    <location>
        <begin position="204"/>
        <end position="235"/>
    </location>
</feature>
<dbReference type="EMBL" id="RXIR01000014">
    <property type="protein sequence ID" value="TVS28187.1"/>
    <property type="molecule type" value="Genomic_DNA"/>
</dbReference>
<evidence type="ECO:0000313" key="3">
    <source>
        <dbReference type="EMBL" id="TVS28187.1"/>
    </source>
</evidence>